<feature type="compositionally biased region" description="Basic and acidic residues" evidence="1">
    <location>
        <begin position="518"/>
        <end position="528"/>
    </location>
</feature>
<proteinExistence type="predicted"/>
<feature type="compositionally biased region" description="Basic and acidic residues" evidence="1">
    <location>
        <begin position="616"/>
        <end position="628"/>
    </location>
</feature>
<feature type="compositionally biased region" description="Acidic residues" evidence="1">
    <location>
        <begin position="599"/>
        <end position="612"/>
    </location>
</feature>
<name>A0ABQ5JB08_9ASTR</name>
<evidence type="ECO:0000313" key="3">
    <source>
        <dbReference type="Proteomes" id="UP001151760"/>
    </source>
</evidence>
<accession>A0ABQ5JB08</accession>
<gene>
    <name evidence="2" type="ORF">Tco_1132131</name>
</gene>
<dbReference type="EMBL" id="BQNB010021754">
    <property type="protein sequence ID" value="GJU09735.1"/>
    <property type="molecule type" value="Genomic_DNA"/>
</dbReference>
<evidence type="ECO:0000256" key="1">
    <source>
        <dbReference type="SAM" id="MobiDB-lite"/>
    </source>
</evidence>
<reference evidence="2" key="2">
    <citation type="submission" date="2022-01" db="EMBL/GenBank/DDBJ databases">
        <authorList>
            <person name="Yamashiro T."/>
            <person name="Shiraishi A."/>
            <person name="Satake H."/>
            <person name="Nakayama K."/>
        </authorList>
    </citation>
    <scope>NUCLEOTIDE SEQUENCE</scope>
</reference>
<protein>
    <submittedName>
        <fullName evidence="2">Uncharacterized protein</fullName>
    </submittedName>
</protein>
<keyword evidence="3" id="KW-1185">Reference proteome</keyword>
<feature type="region of interest" description="Disordered" evidence="1">
    <location>
        <begin position="509"/>
        <end position="640"/>
    </location>
</feature>
<feature type="compositionally biased region" description="Polar residues" evidence="1">
    <location>
        <begin position="111"/>
        <end position="122"/>
    </location>
</feature>
<feature type="compositionally biased region" description="Basic and acidic residues" evidence="1">
    <location>
        <begin position="128"/>
        <end position="142"/>
    </location>
</feature>
<feature type="compositionally biased region" description="Acidic residues" evidence="1">
    <location>
        <begin position="227"/>
        <end position="240"/>
    </location>
</feature>
<comment type="caution">
    <text evidence="2">The sequence shown here is derived from an EMBL/GenBank/DDBJ whole genome shotgun (WGS) entry which is preliminary data.</text>
</comment>
<feature type="region of interest" description="Disordered" evidence="1">
    <location>
        <begin position="76"/>
        <end position="246"/>
    </location>
</feature>
<feature type="compositionally biased region" description="Basic and acidic residues" evidence="1">
    <location>
        <begin position="185"/>
        <end position="207"/>
    </location>
</feature>
<organism evidence="2 3">
    <name type="scientific">Tanacetum coccineum</name>
    <dbReference type="NCBI Taxonomy" id="301880"/>
    <lineage>
        <taxon>Eukaryota</taxon>
        <taxon>Viridiplantae</taxon>
        <taxon>Streptophyta</taxon>
        <taxon>Embryophyta</taxon>
        <taxon>Tracheophyta</taxon>
        <taxon>Spermatophyta</taxon>
        <taxon>Magnoliopsida</taxon>
        <taxon>eudicotyledons</taxon>
        <taxon>Gunneridae</taxon>
        <taxon>Pentapetalae</taxon>
        <taxon>asterids</taxon>
        <taxon>campanulids</taxon>
        <taxon>Asterales</taxon>
        <taxon>Asteraceae</taxon>
        <taxon>Asteroideae</taxon>
        <taxon>Anthemideae</taxon>
        <taxon>Anthemidinae</taxon>
        <taxon>Tanacetum</taxon>
    </lineage>
</organism>
<feature type="region of interest" description="Disordered" evidence="1">
    <location>
        <begin position="1"/>
        <end position="48"/>
    </location>
</feature>
<evidence type="ECO:0000313" key="2">
    <source>
        <dbReference type="EMBL" id="GJU09735.1"/>
    </source>
</evidence>
<feature type="compositionally biased region" description="Low complexity" evidence="1">
    <location>
        <begin position="556"/>
        <end position="569"/>
    </location>
</feature>
<reference evidence="2" key="1">
    <citation type="journal article" date="2022" name="Int. J. Mol. Sci.">
        <title>Draft Genome of Tanacetum Coccineum: Genomic Comparison of Closely Related Tanacetum-Family Plants.</title>
        <authorList>
            <person name="Yamashiro T."/>
            <person name="Shiraishi A."/>
            <person name="Nakayama K."/>
            <person name="Satake H."/>
        </authorList>
    </citation>
    <scope>NUCLEOTIDE SEQUENCE</scope>
</reference>
<feature type="compositionally biased region" description="Acidic residues" evidence="1">
    <location>
        <begin position="208"/>
        <end position="218"/>
    </location>
</feature>
<dbReference type="Proteomes" id="UP001151760">
    <property type="component" value="Unassembled WGS sequence"/>
</dbReference>
<sequence>MFIKYSTGLIPPKKSRGKGSQGKKAAVSSKPASDDESDAKLVRKRTGSRRVIKKKVTISADDNIIPEPDVALELGKSMSLTEAAEEEAARQPHAGGSSEGTGTKPRVLDESTITPTTSSEGTGTKPGVLDEKKVTSEAKADVTLDLGSEQESEYSEEDQGDDENIPWESTNKDEEKKDDDDADDDKSIDHEKTNDGETNDEFVHSEEYVQDDNEETDDELVHSNEQVNDDEDEEMTNAEDADTRNCDEEISDAEKAKEVKDDIKKAELPPSSSSLSVSSGFGNQFLTLSSDTSLIGTVKNTTDAEINSLLDPSVLTPIPETPSVAPVTIFLPSLIVSSISHVLLQTTTPIPTPPITTKSPPVITIPDLLHAIIQRVYVLEKDVQELKEVDNSTTLHASLRSKIPSAVNAYLGSSLGDALQKVLQKHMEELIQHYPQQVDYKEIIKESVQANVINDAKNQLPKFLPKAVSDFATPVIQSTVKKALEKTPLLLDQSSSQAQSSLKAAESLDDAIASGQADPEKILRKRDCDDEDPLAGPNQGKKTKRSRIKESEPSKKSSTSKETSKGKSPAKTSKSGKFVTAEKPVKELVFEMASNDIEQTVDDVANDADQPPDESTQTKDKDPKKDWFKQPLRPPTPDPK</sequence>
<feature type="compositionally biased region" description="Acidic residues" evidence="1">
    <location>
        <begin position="148"/>
        <end position="165"/>
    </location>
</feature>